<evidence type="ECO:0000313" key="2">
    <source>
        <dbReference type="EMBL" id="SCC12543.1"/>
    </source>
</evidence>
<name>A0A1C4C0P5_9GAMM</name>
<reference evidence="3" key="1">
    <citation type="submission" date="2016-08" db="EMBL/GenBank/DDBJ databases">
        <authorList>
            <person name="Varghese N."/>
            <person name="Submissions Spin"/>
        </authorList>
    </citation>
    <scope>NUCLEOTIDE SEQUENCE [LARGE SCALE GENOMIC DNA]</scope>
    <source>
        <strain evidence="3">R-53144</strain>
    </source>
</reference>
<dbReference type="NCBIfam" id="NF040570">
    <property type="entry name" value="guided_TnpB"/>
    <property type="match status" value="1"/>
</dbReference>
<proteinExistence type="predicted"/>
<evidence type="ECO:0000259" key="1">
    <source>
        <dbReference type="Pfam" id="PF01385"/>
    </source>
</evidence>
<dbReference type="EMBL" id="FMBA01000027">
    <property type="protein sequence ID" value="SCC12543.1"/>
    <property type="molecule type" value="Genomic_DNA"/>
</dbReference>
<organism evidence="2 3">
    <name type="scientific">Gilliamella intestini</name>
    <dbReference type="NCBI Taxonomy" id="1798183"/>
    <lineage>
        <taxon>Bacteria</taxon>
        <taxon>Pseudomonadati</taxon>
        <taxon>Pseudomonadota</taxon>
        <taxon>Gammaproteobacteria</taxon>
        <taxon>Orbales</taxon>
        <taxon>Orbaceae</taxon>
        <taxon>Gilliamella</taxon>
    </lineage>
</organism>
<accession>A0A1C4C0P5</accession>
<dbReference type="Pfam" id="PF01385">
    <property type="entry name" value="OrfB_IS605"/>
    <property type="match status" value="1"/>
</dbReference>
<keyword evidence="3" id="KW-1185">Reference proteome</keyword>
<dbReference type="STRING" id="1798183.GA0061080_102724"/>
<feature type="domain" description="Probable transposase IS891/IS1136/IS1341" evidence="1">
    <location>
        <begin position="31"/>
        <end position="128"/>
    </location>
</feature>
<dbReference type="Proteomes" id="UP000199698">
    <property type="component" value="Unassembled WGS sequence"/>
</dbReference>
<gene>
    <name evidence="2" type="ORF">GA0061080_102724</name>
</gene>
<dbReference type="AlphaFoldDB" id="A0A1C4C0P5"/>
<evidence type="ECO:0000313" key="3">
    <source>
        <dbReference type="Proteomes" id="UP000199698"/>
    </source>
</evidence>
<sequence>MGYIRYRQSQLIVGTIKNVTVSIVCGKWFVSIQTEYEQAKPIHQSNTEIGIDMGISRFATLSNGAYFEPSNIFKQNQLKLKKLQQQLSHKKKFSQNWIKSKRKVSKLHHHIANTRKDYLHKISNEISKR</sequence>
<protein>
    <submittedName>
        <fullName evidence="2">Probable transposase</fullName>
    </submittedName>
</protein>
<dbReference type="InterPro" id="IPR001959">
    <property type="entry name" value="Transposase"/>
</dbReference>